<sequence>MPHTEVAPQEAGKVRVYTLSLSDDEARAMRDDETAQAAALGVERIDAAYTEVFRVADLDQLGLAGYLRDGNGVNPDQIEKDRSKLAALDGWVLIVYSRAFAGQSLHLAPIPALTHIGTYSEGGPDTPVQAMEAEAAQPYTGIPRVSPPEPAKGGGAKTMVIIGVAALILIIIWWLLS</sequence>
<feature type="transmembrane region" description="Helical" evidence="1">
    <location>
        <begin position="158"/>
        <end position="176"/>
    </location>
</feature>
<proteinExistence type="predicted"/>
<keyword evidence="1" id="KW-1133">Transmembrane helix</keyword>
<dbReference type="AlphaFoldDB" id="A0A0F9FSY1"/>
<keyword evidence="1" id="KW-0472">Membrane</keyword>
<comment type="caution">
    <text evidence="2">The sequence shown here is derived from an EMBL/GenBank/DDBJ whole genome shotgun (WGS) entry which is preliminary data.</text>
</comment>
<protein>
    <submittedName>
        <fullName evidence="2">Uncharacterized protein</fullName>
    </submittedName>
</protein>
<organism evidence="2">
    <name type="scientific">marine sediment metagenome</name>
    <dbReference type="NCBI Taxonomy" id="412755"/>
    <lineage>
        <taxon>unclassified sequences</taxon>
        <taxon>metagenomes</taxon>
        <taxon>ecological metagenomes</taxon>
    </lineage>
</organism>
<evidence type="ECO:0000256" key="1">
    <source>
        <dbReference type="SAM" id="Phobius"/>
    </source>
</evidence>
<accession>A0A0F9FSY1</accession>
<dbReference type="EMBL" id="LAZR01031271">
    <property type="protein sequence ID" value="KKL54232.1"/>
    <property type="molecule type" value="Genomic_DNA"/>
</dbReference>
<gene>
    <name evidence="2" type="ORF">LCGC14_2267480</name>
</gene>
<name>A0A0F9FSY1_9ZZZZ</name>
<reference evidence="2" key="1">
    <citation type="journal article" date="2015" name="Nature">
        <title>Complex archaea that bridge the gap between prokaryotes and eukaryotes.</title>
        <authorList>
            <person name="Spang A."/>
            <person name="Saw J.H."/>
            <person name="Jorgensen S.L."/>
            <person name="Zaremba-Niedzwiedzka K."/>
            <person name="Martijn J."/>
            <person name="Lind A.E."/>
            <person name="van Eijk R."/>
            <person name="Schleper C."/>
            <person name="Guy L."/>
            <person name="Ettema T.J."/>
        </authorList>
    </citation>
    <scope>NUCLEOTIDE SEQUENCE</scope>
</reference>
<keyword evidence="1" id="KW-0812">Transmembrane</keyword>
<evidence type="ECO:0000313" key="2">
    <source>
        <dbReference type="EMBL" id="KKL54232.1"/>
    </source>
</evidence>